<protein>
    <submittedName>
        <fullName evidence="1">Uncharacterized protein</fullName>
    </submittedName>
</protein>
<evidence type="ECO:0000313" key="2">
    <source>
        <dbReference type="Proteomes" id="UP001500653"/>
    </source>
</evidence>
<reference evidence="1 2" key="1">
    <citation type="journal article" date="2019" name="Int. J. Syst. Evol. Microbiol.">
        <title>The Global Catalogue of Microorganisms (GCM) 10K type strain sequencing project: providing services to taxonomists for standard genome sequencing and annotation.</title>
        <authorList>
            <consortium name="The Broad Institute Genomics Platform"/>
            <consortium name="The Broad Institute Genome Sequencing Center for Infectious Disease"/>
            <person name="Wu L."/>
            <person name="Ma J."/>
        </authorList>
    </citation>
    <scope>NUCLEOTIDE SEQUENCE [LARGE SCALE GENOMIC DNA]</scope>
    <source>
        <strain evidence="1 2">JCM 13023</strain>
    </source>
</reference>
<dbReference type="EMBL" id="BAAALN010000008">
    <property type="protein sequence ID" value="GAA1243276.1"/>
    <property type="molecule type" value="Genomic_DNA"/>
</dbReference>
<sequence>MRSPVLSVYTRCSRLHASLMHQLHRADGVLLTIGPDGWPIEADPDTPDLDTVPGWRPVAEGVRHIGGTVHEPATGTVAEMLCGRQITTTRPHRRHHPQPALFDCSACWHVWLGID</sequence>
<keyword evidence="2" id="KW-1185">Reference proteome</keyword>
<organism evidence="1 2">
    <name type="scientific">Prauserella halophila</name>
    <dbReference type="NCBI Taxonomy" id="185641"/>
    <lineage>
        <taxon>Bacteria</taxon>
        <taxon>Bacillati</taxon>
        <taxon>Actinomycetota</taxon>
        <taxon>Actinomycetes</taxon>
        <taxon>Pseudonocardiales</taxon>
        <taxon>Pseudonocardiaceae</taxon>
        <taxon>Prauserella</taxon>
    </lineage>
</organism>
<proteinExistence type="predicted"/>
<gene>
    <name evidence="1" type="ORF">GCM10009676_31070</name>
</gene>
<dbReference type="Proteomes" id="UP001500653">
    <property type="component" value="Unassembled WGS sequence"/>
</dbReference>
<name>A0ABN1WBK2_9PSEU</name>
<evidence type="ECO:0000313" key="1">
    <source>
        <dbReference type="EMBL" id="GAA1243276.1"/>
    </source>
</evidence>
<accession>A0ABN1WBK2</accession>
<comment type="caution">
    <text evidence="1">The sequence shown here is derived from an EMBL/GenBank/DDBJ whole genome shotgun (WGS) entry which is preliminary data.</text>
</comment>